<dbReference type="AlphaFoldDB" id="A0A849SLD0"/>
<protein>
    <submittedName>
        <fullName evidence="1">DHCW motif cupin fold protein</fullName>
    </submittedName>
</protein>
<dbReference type="SUPFAM" id="SSF51182">
    <property type="entry name" value="RmlC-like cupins"/>
    <property type="match status" value="1"/>
</dbReference>
<name>A0A849SLD0_UNCEI</name>
<evidence type="ECO:0000313" key="1">
    <source>
        <dbReference type="EMBL" id="NOT34553.1"/>
    </source>
</evidence>
<proteinExistence type="predicted"/>
<organism evidence="1 2">
    <name type="scientific">Eiseniibacteriota bacterium</name>
    <dbReference type="NCBI Taxonomy" id="2212470"/>
    <lineage>
        <taxon>Bacteria</taxon>
        <taxon>Candidatus Eiseniibacteriota</taxon>
    </lineage>
</organism>
<dbReference type="InterPro" id="IPR047713">
    <property type="entry name" value="DHCW_cupin"/>
</dbReference>
<dbReference type="Gene3D" id="2.60.120.10">
    <property type="entry name" value="Jelly Rolls"/>
    <property type="match status" value="1"/>
</dbReference>
<dbReference type="NCBIfam" id="NF038084">
    <property type="entry name" value="DHCW_cupin"/>
    <property type="match status" value="1"/>
</dbReference>
<dbReference type="Proteomes" id="UP000580839">
    <property type="component" value="Unassembled WGS sequence"/>
</dbReference>
<gene>
    <name evidence="1" type="ORF">HOP12_10325</name>
</gene>
<dbReference type="InterPro" id="IPR011051">
    <property type="entry name" value="RmlC_Cupin_sf"/>
</dbReference>
<comment type="caution">
    <text evidence="1">The sequence shown here is derived from an EMBL/GenBank/DDBJ whole genome shotgun (WGS) entry which is preliminary data.</text>
</comment>
<dbReference type="EMBL" id="JABFRW010000131">
    <property type="protein sequence ID" value="NOT34553.1"/>
    <property type="molecule type" value="Genomic_DNA"/>
</dbReference>
<dbReference type="InterPro" id="IPR014710">
    <property type="entry name" value="RmlC-like_jellyroll"/>
</dbReference>
<accession>A0A849SLD0</accession>
<reference evidence="1 2" key="1">
    <citation type="submission" date="2020-04" db="EMBL/GenBank/DDBJ databases">
        <title>Metagenomic profiling of ammonia- and methane-oxidizing microorganisms in a Dutch drinking water treatment plant.</title>
        <authorList>
            <person name="Poghosyan L."/>
            <person name="Leucker S."/>
        </authorList>
    </citation>
    <scope>NUCLEOTIDE SEQUENCE [LARGE SCALE GENOMIC DNA]</scope>
    <source>
        <strain evidence="1">S-RSF-IL-03</strain>
    </source>
</reference>
<evidence type="ECO:0000313" key="2">
    <source>
        <dbReference type="Proteomes" id="UP000580839"/>
    </source>
</evidence>
<sequence>MMLRDIPFGTTDWSTIEPVEHPGESGIATWRTRRFGEIRVRMVEYSPGYVANHWCQKGHILLCLEGELHTQLADGRAWTLKPGMSYQVADDAEPHRSQAPHGARLFIVD</sequence>